<evidence type="ECO:0000313" key="2">
    <source>
        <dbReference type="EMBL" id="EJT50171.1"/>
    </source>
</evidence>
<gene>
    <name evidence="2" type="ORF">A1Q1_00638</name>
</gene>
<feature type="region of interest" description="Disordered" evidence="1">
    <location>
        <begin position="263"/>
        <end position="306"/>
    </location>
</feature>
<dbReference type="GeneID" id="25984152"/>
<feature type="region of interest" description="Disordered" evidence="1">
    <location>
        <begin position="1"/>
        <end position="40"/>
    </location>
</feature>
<dbReference type="KEGG" id="tasa:A1Q1_00638"/>
<protein>
    <submittedName>
        <fullName evidence="2">Uncharacterized protein</fullName>
    </submittedName>
</protein>
<dbReference type="VEuPathDB" id="FungiDB:A1Q1_00638"/>
<dbReference type="OrthoDB" id="10647669at2759"/>
<accession>J5TBT7</accession>
<dbReference type="Proteomes" id="UP000002748">
    <property type="component" value="Unassembled WGS sequence"/>
</dbReference>
<dbReference type="AlphaFoldDB" id="J5TBT7"/>
<comment type="caution">
    <text evidence="2">The sequence shown here is derived from an EMBL/GenBank/DDBJ whole genome shotgun (WGS) entry which is preliminary data.</text>
</comment>
<reference evidence="2 3" key="1">
    <citation type="journal article" date="2012" name="Eukaryot. Cell">
        <title>Draft genome sequence of CBS 2479, the standard type strain of Trichosporon asahii.</title>
        <authorList>
            <person name="Yang R.Y."/>
            <person name="Li H.T."/>
            <person name="Zhu H."/>
            <person name="Zhou G.P."/>
            <person name="Wang M."/>
            <person name="Wang L."/>
        </authorList>
    </citation>
    <scope>NUCLEOTIDE SEQUENCE [LARGE SCALE GENOMIC DNA]</scope>
    <source>
        <strain evidence="3">ATCC 90039 / CBS 2479 / JCM 2466 / KCTC 7840 / NCYC 2677 / UAMH 7654</strain>
    </source>
</reference>
<proteinExistence type="predicted"/>
<feature type="compositionally biased region" description="Polar residues" evidence="1">
    <location>
        <begin position="264"/>
        <end position="276"/>
    </location>
</feature>
<feature type="compositionally biased region" description="Basic residues" evidence="1">
    <location>
        <begin position="21"/>
        <end position="33"/>
    </location>
</feature>
<feature type="compositionally biased region" description="Low complexity" evidence="1">
    <location>
        <begin position="280"/>
        <end position="299"/>
    </location>
</feature>
<dbReference type="RefSeq" id="XP_014181428.1">
    <property type="nucleotide sequence ID" value="XM_014325953.1"/>
</dbReference>
<name>J5TBT7_TRIAS</name>
<sequence length="354" mass="39735">MDVTAAHRNPPPGAAQASTATHRRTRPRTRRPTPPHWPRTFPCTTRSALGDYAFFRSSTRSRILRAATLASNAWDDAVAEDRWDKITLHMFRLAVFGKVYELNQGEWDNRFHLPSLDDWMAETTHMMFFAYRLAGYQLHQHRQSIPKLVDVIPFTRACLDYCTTEDLDPDISDYMKTRPSFRFDLGVFDPVNIPEENYGYRCTEIVYTYRRRLGKYIRVKGGEREYACDELGNPLSLVHERVVPSPSKNGRVVHSGQPVAASVLNRSTGSTGTELSENAPGSLSSDHGHSSSGRAASPRLLSPRTSLDARDDKAVIHSPVLVAHESCHGLTGLEDAFLELNKRPPSPVETSSDV</sequence>
<dbReference type="EMBL" id="ALBS01000126">
    <property type="protein sequence ID" value="EJT50171.1"/>
    <property type="molecule type" value="Genomic_DNA"/>
</dbReference>
<evidence type="ECO:0000256" key="1">
    <source>
        <dbReference type="SAM" id="MobiDB-lite"/>
    </source>
</evidence>
<evidence type="ECO:0000313" key="3">
    <source>
        <dbReference type="Proteomes" id="UP000002748"/>
    </source>
</evidence>
<dbReference type="HOGENOM" id="CLU_783440_0_0_1"/>
<organism evidence="2 3">
    <name type="scientific">Trichosporon asahii var. asahii (strain ATCC 90039 / CBS 2479 / JCM 2466 / KCTC 7840 / NBRC 103889/ NCYC 2677 / UAMH 7654)</name>
    <name type="common">Yeast</name>
    <dbReference type="NCBI Taxonomy" id="1186058"/>
    <lineage>
        <taxon>Eukaryota</taxon>
        <taxon>Fungi</taxon>
        <taxon>Dikarya</taxon>
        <taxon>Basidiomycota</taxon>
        <taxon>Agaricomycotina</taxon>
        <taxon>Tremellomycetes</taxon>
        <taxon>Trichosporonales</taxon>
        <taxon>Trichosporonaceae</taxon>
        <taxon>Trichosporon</taxon>
    </lineage>
</organism>